<dbReference type="STRING" id="52694.ACWI_21940"/>
<dbReference type="Pfam" id="PF00563">
    <property type="entry name" value="EAL"/>
    <property type="match status" value="1"/>
</dbReference>
<name>A0A1F2PGF8_9FIRM</name>
<dbReference type="EMBL" id="LKEU01000031">
    <property type="protein sequence ID" value="OFV70413.1"/>
    <property type="molecule type" value="Genomic_DNA"/>
</dbReference>
<dbReference type="AlphaFoldDB" id="A0A1F2PGF8"/>
<evidence type="ECO:0000259" key="2">
    <source>
        <dbReference type="PROSITE" id="PS51833"/>
    </source>
</evidence>
<feature type="domain" description="HDOD" evidence="2">
    <location>
        <begin position="197"/>
        <end position="383"/>
    </location>
</feature>
<dbReference type="PANTHER" id="PTHR33525:SF4">
    <property type="entry name" value="CYCLIC DI-GMP PHOSPHODIESTERASE CDGJ"/>
    <property type="match status" value="1"/>
</dbReference>
<dbReference type="PIRSF" id="PIRSF003180">
    <property type="entry name" value="DiGMPpdiest_YuxH"/>
    <property type="match status" value="1"/>
</dbReference>
<dbReference type="SUPFAM" id="SSF141868">
    <property type="entry name" value="EAL domain-like"/>
    <property type="match status" value="1"/>
</dbReference>
<proteinExistence type="predicted"/>
<organism evidence="3 4">
    <name type="scientific">Acetobacterium wieringae</name>
    <dbReference type="NCBI Taxonomy" id="52694"/>
    <lineage>
        <taxon>Bacteria</taxon>
        <taxon>Bacillati</taxon>
        <taxon>Bacillota</taxon>
        <taxon>Clostridia</taxon>
        <taxon>Eubacteriales</taxon>
        <taxon>Eubacteriaceae</taxon>
        <taxon>Acetobacterium</taxon>
    </lineage>
</organism>
<dbReference type="InterPro" id="IPR052340">
    <property type="entry name" value="RNase_Y/CdgJ"/>
</dbReference>
<evidence type="ECO:0000313" key="3">
    <source>
        <dbReference type="EMBL" id="OFV70413.1"/>
    </source>
</evidence>
<dbReference type="SMART" id="SM00052">
    <property type="entry name" value="EAL"/>
    <property type="match status" value="1"/>
</dbReference>
<dbReference type="Pfam" id="PF08668">
    <property type="entry name" value="HDOD"/>
    <property type="match status" value="1"/>
</dbReference>
<reference evidence="3 4" key="1">
    <citation type="submission" date="2015-09" db="EMBL/GenBank/DDBJ databases">
        <title>Genome sequence of Acetobacterium wieringae DSM 1911.</title>
        <authorList>
            <person name="Poehlein A."/>
            <person name="Bengelsdorf F.R."/>
            <person name="Schiel-Bengelsdorf B."/>
            <person name="Duerre P."/>
            <person name="Daniel R."/>
        </authorList>
    </citation>
    <scope>NUCLEOTIDE SEQUENCE [LARGE SCALE GENOMIC DNA]</scope>
    <source>
        <strain evidence="3 4">DSM 1911</strain>
    </source>
</reference>
<dbReference type="Gene3D" id="1.10.3210.10">
    <property type="entry name" value="Hypothetical protein af1432"/>
    <property type="match status" value="1"/>
</dbReference>
<dbReference type="RefSeq" id="WP_070371476.1">
    <property type="nucleotide sequence ID" value="NZ_LKEU01000031.1"/>
</dbReference>
<evidence type="ECO:0000313" key="4">
    <source>
        <dbReference type="Proteomes" id="UP000176244"/>
    </source>
</evidence>
<dbReference type="InterPro" id="IPR013976">
    <property type="entry name" value="HDOD"/>
</dbReference>
<evidence type="ECO:0000259" key="1">
    <source>
        <dbReference type="PROSITE" id="PS50883"/>
    </source>
</evidence>
<feature type="domain" description="EAL" evidence="1">
    <location>
        <begin position="1"/>
        <end position="202"/>
    </location>
</feature>
<gene>
    <name evidence="3" type="ORF">ACWI_21940</name>
</gene>
<dbReference type="Gene3D" id="3.20.20.450">
    <property type="entry name" value="EAL domain"/>
    <property type="match status" value="1"/>
</dbReference>
<dbReference type="PANTHER" id="PTHR33525">
    <property type="match status" value="1"/>
</dbReference>
<comment type="caution">
    <text evidence="3">The sequence shown here is derived from an EMBL/GenBank/DDBJ whole genome shotgun (WGS) entry which is preliminary data.</text>
</comment>
<dbReference type="PROSITE" id="PS50883">
    <property type="entry name" value="EAL"/>
    <property type="match status" value="1"/>
</dbReference>
<dbReference type="InterPro" id="IPR014408">
    <property type="entry name" value="dGMP_Pdiesterase_EAL/HD-GYP"/>
</dbReference>
<dbReference type="InterPro" id="IPR035919">
    <property type="entry name" value="EAL_sf"/>
</dbReference>
<accession>A0A1F2PGF8</accession>
<dbReference type="OrthoDB" id="9804751at2"/>
<sequence length="403" mass="45615">MFIARQPIFNVDLDVYGYELLFRLNSQSSQFGGISSQGATAAVLTGLYEAGIENIIENKRAFINFDEIFIHSDALELIKPDQMVVEMLEKIKIDDSLIERIRSIREKGYQIALDDFEEAFQSYPLSPLADIIKYDLMATPLATVARDAAAALAQGKVLLAEKVETRDEFLQACDMGFTLFQGYFFSKPVIAGQSVNKSPTKFQYFRLIEELKKEDPSYDALAELIQQDVTLAYRVMRMASVRSNHDLVSSIRYALTYMGLNEIERWFNILMLQDLGQEKPAELMKIALIRSRFAQTLAKRALMTYNAQHGAAMMGLFSVLDGILDQTMDEALAGIALPPAIPDALIKGEGVLYPIYQLMLAYEKGDWATTLKRSQELKIEEYILYHDYREAIAWANEIILNIA</sequence>
<dbReference type="Proteomes" id="UP000176244">
    <property type="component" value="Unassembled WGS sequence"/>
</dbReference>
<dbReference type="PROSITE" id="PS51833">
    <property type="entry name" value="HDOD"/>
    <property type="match status" value="1"/>
</dbReference>
<dbReference type="SUPFAM" id="SSF109604">
    <property type="entry name" value="HD-domain/PDEase-like"/>
    <property type="match status" value="1"/>
</dbReference>
<protein>
    <submittedName>
        <fullName evidence="3">EAL domain protein</fullName>
    </submittedName>
</protein>
<dbReference type="InterPro" id="IPR001633">
    <property type="entry name" value="EAL_dom"/>
</dbReference>